<evidence type="ECO:0000313" key="8">
    <source>
        <dbReference type="Proteomes" id="UP000366051"/>
    </source>
</evidence>
<evidence type="ECO:0000259" key="6">
    <source>
        <dbReference type="Pfam" id="PF01593"/>
    </source>
</evidence>
<protein>
    <submittedName>
        <fullName evidence="7">Diapophytoene dehydrogenase CrtN</fullName>
    </submittedName>
</protein>
<keyword evidence="2 5" id="KW-0125">Carotenoid biosynthesis</keyword>
<dbReference type="EMBL" id="CP045875">
    <property type="protein sequence ID" value="QGG48741.1"/>
    <property type="molecule type" value="Genomic_DNA"/>
</dbReference>
<dbReference type="PANTHER" id="PTHR43734">
    <property type="entry name" value="PHYTOENE DESATURASE"/>
    <property type="match status" value="1"/>
</dbReference>
<keyword evidence="8" id="KW-1185">Reference proteome</keyword>
<dbReference type="OrthoDB" id="9814556at2"/>
<dbReference type="InterPro" id="IPR002937">
    <property type="entry name" value="Amino_oxidase"/>
</dbReference>
<dbReference type="InterPro" id="IPR014105">
    <property type="entry name" value="Carotenoid/retinoid_OxRdtase"/>
</dbReference>
<evidence type="ECO:0000256" key="5">
    <source>
        <dbReference type="RuleBase" id="RU362075"/>
    </source>
</evidence>
<gene>
    <name evidence="7" type="ORF">FTV88_2648</name>
</gene>
<evidence type="ECO:0000256" key="3">
    <source>
        <dbReference type="ARBA" id="ARBA00023002"/>
    </source>
</evidence>
<dbReference type="NCBIfam" id="TIGR02734">
    <property type="entry name" value="crtI_fam"/>
    <property type="match status" value="1"/>
</dbReference>
<dbReference type="Proteomes" id="UP000366051">
    <property type="component" value="Chromosome"/>
</dbReference>
<dbReference type="SUPFAM" id="SSF51905">
    <property type="entry name" value="FAD/NAD(P)-binding domain"/>
    <property type="match status" value="1"/>
</dbReference>
<dbReference type="GO" id="GO:0016491">
    <property type="term" value="F:oxidoreductase activity"/>
    <property type="evidence" value="ECO:0007669"/>
    <property type="project" value="UniProtKB-KW"/>
</dbReference>
<name>A0A5Q2N370_9FIRM</name>
<dbReference type="KEGG" id="hcv:FTV88_2648"/>
<evidence type="ECO:0000256" key="4">
    <source>
        <dbReference type="ARBA" id="ARBA00038322"/>
    </source>
</evidence>
<comment type="pathway">
    <text evidence="1 5">Carotenoid biosynthesis.</text>
</comment>
<dbReference type="Gene3D" id="3.50.50.60">
    <property type="entry name" value="FAD/NAD(P)-binding domain"/>
    <property type="match status" value="2"/>
</dbReference>
<organism evidence="7 8">
    <name type="scientific">Heliorestis convoluta</name>
    <dbReference type="NCBI Taxonomy" id="356322"/>
    <lineage>
        <taxon>Bacteria</taxon>
        <taxon>Bacillati</taxon>
        <taxon>Bacillota</taxon>
        <taxon>Clostridia</taxon>
        <taxon>Eubacteriales</taxon>
        <taxon>Heliobacteriaceae</taxon>
        <taxon>Heliorestis</taxon>
    </lineage>
</organism>
<sequence>MKRNSSKKGKVIVVGAGAAGLSTAVQLAHQGWDVTIFEKEHTAGGRLSAIEASGYTIDIGPTILMMNDVFHQFFREIDRNLEDYVDLVRLNPCYRLNFADGTSIAPSTDLKEHLDEIRRISPEDVDGYLKYLAQINPRYLAARHKFIEKNFNSLGDFLNVDTLVGMWQLKTLNSMYADISRYIKDERLRIALTFQAIYLGISPYDAPSIYTIIAYVEHGLTGIWYPKGGMNAISKALVRVFEEQGGQLHLNQEVTQIVIEKGEAKGVKLANGEIHYADVVVSNMDFPMTMEKLIVEPYRGKYSAQKIQSMTNSCGALMLYLGTNRRYEQMDVHNIYFTKSYKETLDQIFKEKVFPDDPALYVYSPTKIDPTVAPEGKEVIYVLCPVPNLDSSINWQESVPIYREKILDKLERSGLTDLRKHIDFERIYTPETFNARFNTYQGSGFGLAPTLFQSGYFRPHIKSKDVSNLYFVGASVHPGGGVPVVLVCGQLATRQIMADKQGSSVEQTYSVATTAKA</sequence>
<proteinExistence type="inferred from homology"/>
<dbReference type="PRINTS" id="PR00419">
    <property type="entry name" value="ADXRDTASE"/>
</dbReference>
<dbReference type="GO" id="GO:0016117">
    <property type="term" value="P:carotenoid biosynthetic process"/>
    <property type="evidence" value="ECO:0007669"/>
    <property type="project" value="UniProtKB-KW"/>
</dbReference>
<dbReference type="Pfam" id="PF01593">
    <property type="entry name" value="Amino_oxidase"/>
    <property type="match status" value="1"/>
</dbReference>
<comment type="similarity">
    <text evidence="4">Belongs to the carotenoid/retinoid oxidoreductase family. CrtN subfamily.</text>
</comment>
<evidence type="ECO:0000313" key="7">
    <source>
        <dbReference type="EMBL" id="QGG48741.1"/>
    </source>
</evidence>
<feature type="domain" description="Amine oxidase" evidence="6">
    <location>
        <begin position="19"/>
        <end position="496"/>
    </location>
</feature>
<evidence type="ECO:0000256" key="2">
    <source>
        <dbReference type="ARBA" id="ARBA00022746"/>
    </source>
</evidence>
<dbReference type="AlphaFoldDB" id="A0A5Q2N370"/>
<keyword evidence="3 5" id="KW-0560">Oxidoreductase</keyword>
<dbReference type="PANTHER" id="PTHR43734:SF1">
    <property type="entry name" value="PHYTOENE DESATURASE"/>
    <property type="match status" value="1"/>
</dbReference>
<accession>A0A5Q2N370</accession>
<reference evidence="8" key="1">
    <citation type="submission" date="2019-11" db="EMBL/GenBank/DDBJ databases">
        <title>Genome sequence of Heliorestis convoluta strain HH, an alkaliphilic and minimalistic phototrophic bacterium from a soda lake in Egypt.</title>
        <authorList>
            <person name="Dewey E.D."/>
            <person name="Stokes L.M."/>
            <person name="Burchell B.M."/>
            <person name="Shaffer K.N."/>
            <person name="Huntington A.M."/>
            <person name="Baker J.M."/>
            <person name="Nadendla S."/>
            <person name="Giglio M.G."/>
            <person name="Touchman J.W."/>
            <person name="Blankenship R.E."/>
            <person name="Madigan M.T."/>
            <person name="Sattley W.M."/>
        </authorList>
    </citation>
    <scope>NUCLEOTIDE SEQUENCE [LARGE SCALE GENOMIC DNA]</scope>
    <source>
        <strain evidence="8">HH</strain>
    </source>
</reference>
<evidence type="ECO:0000256" key="1">
    <source>
        <dbReference type="ARBA" id="ARBA00004829"/>
    </source>
</evidence>
<dbReference type="InterPro" id="IPR036188">
    <property type="entry name" value="FAD/NAD-bd_sf"/>
</dbReference>
<dbReference type="RefSeq" id="WP_153725855.1">
    <property type="nucleotide sequence ID" value="NZ_CP045875.1"/>
</dbReference>